<dbReference type="InterPro" id="IPR050493">
    <property type="entry name" value="FAD-dep_Monooxygenase_BioMet"/>
</dbReference>
<dbReference type="PANTHER" id="PTHR13789">
    <property type="entry name" value="MONOOXYGENASE"/>
    <property type="match status" value="1"/>
</dbReference>
<keyword evidence="5" id="KW-1185">Reference proteome</keyword>
<keyword evidence="2" id="KW-0560">Oxidoreductase</keyword>
<name>A0ABP0B1K0_9PEZI</name>
<keyword evidence="3" id="KW-0503">Monooxygenase</keyword>
<dbReference type="EMBL" id="CAWUHC010000010">
    <property type="protein sequence ID" value="CAK7213436.1"/>
    <property type="molecule type" value="Genomic_DNA"/>
</dbReference>
<gene>
    <name evidence="4" type="ORF">SBRCBS47491_001797</name>
</gene>
<protein>
    <recommendedName>
        <fullName evidence="6">Salicylate hydroxylase</fullName>
    </recommendedName>
</protein>
<dbReference type="PRINTS" id="PR00420">
    <property type="entry name" value="RNGMNOXGNASE"/>
</dbReference>
<dbReference type="Gene3D" id="3.50.50.60">
    <property type="entry name" value="FAD/NAD(P)-binding domain"/>
    <property type="match status" value="1"/>
</dbReference>
<proteinExistence type="inferred from homology"/>
<accession>A0ABP0B1K0</accession>
<reference evidence="4 5" key="1">
    <citation type="submission" date="2024-01" db="EMBL/GenBank/DDBJ databases">
        <authorList>
            <person name="Allen C."/>
            <person name="Tagirdzhanova G."/>
        </authorList>
    </citation>
    <scope>NUCLEOTIDE SEQUENCE [LARGE SCALE GENOMIC DNA]</scope>
</reference>
<dbReference type="InterPro" id="IPR036188">
    <property type="entry name" value="FAD/NAD-bd_sf"/>
</dbReference>
<evidence type="ECO:0008006" key="6">
    <source>
        <dbReference type="Google" id="ProtNLM"/>
    </source>
</evidence>
<sequence>MVLRIGIVGAGLVGSAAILTLSQLPDVEVVAFEKAPAAREAGAWISLTVTGLKVITKLIPPVEINAISYRPPDRAVYVTRHWRTGQVLLRKYSSDDLKEDYIQARTHREPLLKLLLSHAPKDSVQYGRHVAAADILETGQVRLSFRDSKDNGALPFQDFDLVVAADGLYSVVRRQFWPDHQVSFKGAVAYRTIFPASLVNGITGLHDDSSAWRRDGEVVFLSELGLGIYGVVIIRSEPPEYVASTGLRWEHPIGAAGVERLRNLYADWDPVVSRVLAVVEDMDAYPLDSGPWLQQLSQGGRVAFVGDAAHPTAGAYGAGAAMGFGDCWALYRALLASRCATASDSEGPRTHNYDISKALRIFENTRLPFLLRVEHQMALDGQVARYVAEAANDEDEWNRRFVERNPANNWLTEHDVELEVQNAIMRDLNNSALHNQ</sequence>
<evidence type="ECO:0000313" key="4">
    <source>
        <dbReference type="EMBL" id="CAK7213436.1"/>
    </source>
</evidence>
<dbReference type="PANTHER" id="PTHR13789:SF309">
    <property type="entry name" value="PUTATIVE (AFU_ORTHOLOGUE AFUA_6G14510)-RELATED"/>
    <property type="match status" value="1"/>
</dbReference>
<dbReference type="SUPFAM" id="SSF51905">
    <property type="entry name" value="FAD/NAD(P)-binding domain"/>
    <property type="match status" value="1"/>
</dbReference>
<evidence type="ECO:0000256" key="3">
    <source>
        <dbReference type="ARBA" id="ARBA00023033"/>
    </source>
</evidence>
<organism evidence="4 5">
    <name type="scientific">Sporothrix bragantina</name>
    <dbReference type="NCBI Taxonomy" id="671064"/>
    <lineage>
        <taxon>Eukaryota</taxon>
        <taxon>Fungi</taxon>
        <taxon>Dikarya</taxon>
        <taxon>Ascomycota</taxon>
        <taxon>Pezizomycotina</taxon>
        <taxon>Sordariomycetes</taxon>
        <taxon>Sordariomycetidae</taxon>
        <taxon>Ophiostomatales</taxon>
        <taxon>Ophiostomataceae</taxon>
        <taxon>Sporothrix</taxon>
    </lineage>
</organism>
<evidence type="ECO:0000256" key="1">
    <source>
        <dbReference type="ARBA" id="ARBA00007992"/>
    </source>
</evidence>
<comment type="similarity">
    <text evidence="1">Belongs to the paxM FAD-dependent monooxygenase family.</text>
</comment>
<evidence type="ECO:0000256" key="2">
    <source>
        <dbReference type="ARBA" id="ARBA00023002"/>
    </source>
</evidence>
<comment type="caution">
    <text evidence="4">The sequence shown here is derived from an EMBL/GenBank/DDBJ whole genome shotgun (WGS) entry which is preliminary data.</text>
</comment>
<evidence type="ECO:0000313" key="5">
    <source>
        <dbReference type="Proteomes" id="UP001642406"/>
    </source>
</evidence>
<dbReference type="Proteomes" id="UP001642406">
    <property type="component" value="Unassembled WGS sequence"/>
</dbReference>